<dbReference type="EMBL" id="APMY01000129">
    <property type="protein sequence ID" value="EOM74580.1"/>
    <property type="molecule type" value="Genomic_DNA"/>
</dbReference>
<evidence type="ECO:0000313" key="2">
    <source>
        <dbReference type="EMBL" id="EOM74580.1"/>
    </source>
</evidence>
<proteinExistence type="predicted"/>
<evidence type="ECO:0000313" key="3">
    <source>
        <dbReference type="Proteomes" id="UP000013525"/>
    </source>
</evidence>
<comment type="caution">
    <text evidence="2">The sequence shown here is derived from an EMBL/GenBank/DDBJ whole genome shotgun (WGS) entry which is preliminary data.</text>
</comment>
<feature type="region of interest" description="Disordered" evidence="1">
    <location>
        <begin position="1"/>
        <end position="31"/>
    </location>
</feature>
<protein>
    <submittedName>
        <fullName evidence="2">Uncharacterized protein</fullName>
    </submittedName>
</protein>
<evidence type="ECO:0000256" key="1">
    <source>
        <dbReference type="SAM" id="MobiDB-lite"/>
    </source>
</evidence>
<reference evidence="2 3" key="1">
    <citation type="journal article" date="2013" name="Genome Announc.">
        <title>Draft Genome Sequence of Rhodococcus rhodnii Strain LMG5362, a Symbiont of Rhodnius prolixus (Hemiptera, Reduviidae, Triatominae), the Principle Vector of Trypanosoma cruzi.</title>
        <authorList>
            <person name="Pachebat J.A."/>
            <person name="van Keulen G."/>
            <person name="Whitten M.M."/>
            <person name="Girdwood S."/>
            <person name="Del Sol R."/>
            <person name="Dyson P.J."/>
            <person name="Facey P.D."/>
        </authorList>
    </citation>
    <scope>NUCLEOTIDE SEQUENCE [LARGE SCALE GENOMIC DNA]</scope>
    <source>
        <strain evidence="2 3">LMG 5362</strain>
    </source>
</reference>
<organism evidence="2 3">
    <name type="scientific">Rhodococcus rhodnii LMG 5362</name>
    <dbReference type="NCBI Taxonomy" id="1273125"/>
    <lineage>
        <taxon>Bacteria</taxon>
        <taxon>Bacillati</taxon>
        <taxon>Actinomycetota</taxon>
        <taxon>Actinomycetes</taxon>
        <taxon>Mycobacteriales</taxon>
        <taxon>Nocardiaceae</taxon>
        <taxon>Rhodococcus</taxon>
    </lineage>
</organism>
<gene>
    <name evidence="2" type="ORF">Rrhod_4052</name>
</gene>
<accession>R7WHD9</accession>
<name>R7WHD9_9NOCA</name>
<dbReference type="AlphaFoldDB" id="R7WHD9"/>
<keyword evidence="3" id="KW-1185">Reference proteome</keyword>
<dbReference type="Proteomes" id="UP000013525">
    <property type="component" value="Unassembled WGS sequence"/>
</dbReference>
<sequence>MQGTTLTMSGHGEPLDVPDVDPATAELMPLQ</sequence>